<proteinExistence type="predicted"/>
<name>A0AAF3F1M2_9BILA</name>
<keyword evidence="1" id="KW-1133">Transmembrane helix</keyword>
<organism evidence="2 3">
    <name type="scientific">Mesorhabditis belari</name>
    <dbReference type="NCBI Taxonomy" id="2138241"/>
    <lineage>
        <taxon>Eukaryota</taxon>
        <taxon>Metazoa</taxon>
        <taxon>Ecdysozoa</taxon>
        <taxon>Nematoda</taxon>
        <taxon>Chromadorea</taxon>
        <taxon>Rhabditida</taxon>
        <taxon>Rhabditina</taxon>
        <taxon>Rhabditomorpha</taxon>
        <taxon>Rhabditoidea</taxon>
        <taxon>Rhabditidae</taxon>
        <taxon>Mesorhabditinae</taxon>
        <taxon>Mesorhabditis</taxon>
    </lineage>
</organism>
<dbReference type="WBParaSite" id="MBELARI_LOCUS2026">
    <property type="protein sequence ID" value="MBELARI_LOCUS2026"/>
    <property type="gene ID" value="MBELARI_LOCUS2026"/>
</dbReference>
<keyword evidence="2" id="KW-1185">Reference proteome</keyword>
<dbReference type="SUPFAM" id="SSF81321">
    <property type="entry name" value="Family A G protein-coupled receptor-like"/>
    <property type="match status" value="1"/>
</dbReference>
<feature type="transmembrane region" description="Helical" evidence="1">
    <location>
        <begin position="165"/>
        <end position="184"/>
    </location>
</feature>
<keyword evidence="1" id="KW-0472">Membrane</keyword>
<evidence type="ECO:0000313" key="2">
    <source>
        <dbReference type="Proteomes" id="UP000887575"/>
    </source>
</evidence>
<accession>A0AAF3F1M2</accession>
<reference evidence="3" key="1">
    <citation type="submission" date="2024-02" db="UniProtKB">
        <authorList>
            <consortium name="WormBaseParasite"/>
        </authorList>
    </citation>
    <scope>IDENTIFICATION</scope>
</reference>
<keyword evidence="1" id="KW-0812">Transmembrane</keyword>
<evidence type="ECO:0000256" key="1">
    <source>
        <dbReference type="SAM" id="Phobius"/>
    </source>
</evidence>
<feature type="transmembrane region" description="Helical" evidence="1">
    <location>
        <begin position="196"/>
        <end position="218"/>
    </location>
</feature>
<feature type="transmembrane region" description="Helical" evidence="1">
    <location>
        <begin position="38"/>
        <end position="58"/>
    </location>
</feature>
<evidence type="ECO:0008006" key="4">
    <source>
        <dbReference type="Google" id="ProtNLM"/>
    </source>
</evidence>
<sequence>MLNGISLVACGFGREWVLRKEDFFEQITSFDCMFKMPWPILMLLAGIFPASANFIISLERFFAVYFCNSYRSWKNHKQFMLFGATVYSLLIFSIAMSTVFFFPITNPDKMCVVTNSVGIVYATFHYTICSFTYFVSFIVVVYVWIAVRKHRTMGKHEQRMQHTSVGITLTSVIFTVIPNCVVLMDAWHQPKLSELIVGIAYCFYGLQSCLCLVVFIAFRPEFNARLKALIFCGIHRTHAHHNSWSRASNARLVRPRDHQQQIVAKAEENLNL</sequence>
<feature type="transmembrane region" description="Helical" evidence="1">
    <location>
        <begin position="124"/>
        <end position="145"/>
    </location>
</feature>
<dbReference type="Gene3D" id="1.20.1070.10">
    <property type="entry name" value="Rhodopsin 7-helix transmembrane proteins"/>
    <property type="match status" value="1"/>
</dbReference>
<feature type="transmembrane region" description="Helical" evidence="1">
    <location>
        <begin position="79"/>
        <end position="104"/>
    </location>
</feature>
<dbReference type="Proteomes" id="UP000887575">
    <property type="component" value="Unassembled WGS sequence"/>
</dbReference>
<protein>
    <recommendedName>
        <fullName evidence="4">G-protein coupled receptors family 1 profile domain-containing protein</fullName>
    </recommendedName>
</protein>
<evidence type="ECO:0000313" key="3">
    <source>
        <dbReference type="WBParaSite" id="MBELARI_LOCUS2026"/>
    </source>
</evidence>
<dbReference type="AlphaFoldDB" id="A0AAF3F1M2"/>